<comment type="caution">
    <text evidence="1">The sequence shown here is derived from an EMBL/GenBank/DDBJ whole genome shotgun (WGS) entry which is preliminary data.</text>
</comment>
<protein>
    <submittedName>
        <fullName evidence="1">Uncharacterized protein</fullName>
    </submittedName>
</protein>
<dbReference type="AlphaFoldDB" id="A0AAU9JMY9"/>
<reference evidence="1" key="1">
    <citation type="submission" date="2021-09" db="EMBL/GenBank/DDBJ databases">
        <authorList>
            <consortium name="AG Swart"/>
            <person name="Singh M."/>
            <person name="Singh A."/>
            <person name="Seah K."/>
            <person name="Emmerich C."/>
        </authorList>
    </citation>
    <scope>NUCLEOTIDE SEQUENCE</scope>
    <source>
        <strain evidence="1">ATCC30299</strain>
    </source>
</reference>
<proteinExistence type="predicted"/>
<name>A0AAU9JMY9_9CILI</name>
<dbReference type="Proteomes" id="UP001162131">
    <property type="component" value="Unassembled WGS sequence"/>
</dbReference>
<evidence type="ECO:0000313" key="2">
    <source>
        <dbReference type="Proteomes" id="UP001162131"/>
    </source>
</evidence>
<organism evidence="1 2">
    <name type="scientific">Blepharisma stoltei</name>
    <dbReference type="NCBI Taxonomy" id="1481888"/>
    <lineage>
        <taxon>Eukaryota</taxon>
        <taxon>Sar</taxon>
        <taxon>Alveolata</taxon>
        <taxon>Ciliophora</taxon>
        <taxon>Postciliodesmatophora</taxon>
        <taxon>Heterotrichea</taxon>
        <taxon>Heterotrichida</taxon>
        <taxon>Blepharismidae</taxon>
        <taxon>Blepharisma</taxon>
    </lineage>
</organism>
<keyword evidence="2" id="KW-1185">Reference proteome</keyword>
<accession>A0AAU9JMY9</accession>
<dbReference type="EMBL" id="CAJZBQ010000038">
    <property type="protein sequence ID" value="CAG9325607.1"/>
    <property type="molecule type" value="Genomic_DNA"/>
</dbReference>
<evidence type="ECO:0000313" key="1">
    <source>
        <dbReference type="EMBL" id="CAG9325607.1"/>
    </source>
</evidence>
<gene>
    <name evidence="1" type="ORF">BSTOLATCC_MIC38856</name>
</gene>
<sequence length="100" mass="11453">MKGWVSILEMKSSFLGLLNKSGSVRELTKEFPKKFRTQYMWTLLECQPSCQTTCPKGITILLHKARNRTISKSGEQFPNANADKETITKVSRQQIFNLTN</sequence>